<accession>A0A873WKX4</accession>
<organism evidence="1 2">
    <name type="scientific">Synechococcus phage S-H9-2</name>
    <dbReference type="NCBI Taxonomy" id="2783669"/>
    <lineage>
        <taxon>Viruses</taxon>
        <taxon>Duplodnaviria</taxon>
        <taxon>Heunggongvirae</taxon>
        <taxon>Uroviricota</taxon>
        <taxon>Caudoviricetes</taxon>
        <taxon>Pantevenvirales</taxon>
        <taxon>Kyanoviridae</taxon>
        <taxon>Yushanluvirus</taxon>
        <taxon>Yushanluvirus satich</taxon>
    </lineage>
</organism>
<dbReference type="KEGG" id="vg:77945466"/>
<reference evidence="1" key="1">
    <citation type="submission" date="2020-10" db="EMBL/GenBank/DDBJ databases">
        <title>The Isolation and Genome Sequence of a Novel Cyanophage S-H9-2 from the Yellow Sea, China.</title>
        <authorList>
            <person name="Jiang T."/>
            <person name="Luo L."/>
        </authorList>
    </citation>
    <scope>NUCLEOTIDE SEQUENCE</scope>
</reference>
<protein>
    <submittedName>
        <fullName evidence="1">Uncharacterized protein</fullName>
    </submittedName>
</protein>
<dbReference type="EMBL" id="MW147367">
    <property type="protein sequence ID" value="QPB08311.1"/>
    <property type="molecule type" value="Genomic_DNA"/>
</dbReference>
<dbReference type="GeneID" id="77945466"/>
<keyword evidence="2" id="KW-1185">Reference proteome</keyword>
<dbReference type="Proteomes" id="UP000662754">
    <property type="component" value="Segment"/>
</dbReference>
<evidence type="ECO:0000313" key="2">
    <source>
        <dbReference type="Proteomes" id="UP000662754"/>
    </source>
</evidence>
<sequence>MYGTYLILVFVLILFTVGGVEATMRFFAYVDIELRWHWVIFRAYFMRRKLEKELGIKPTSFSEHYKTYGKR</sequence>
<dbReference type="RefSeq" id="YP_010669296.1">
    <property type="nucleotide sequence ID" value="NC_070960.1"/>
</dbReference>
<name>A0A873WKX4_9CAUD</name>
<proteinExistence type="predicted"/>
<evidence type="ECO:0000313" key="1">
    <source>
        <dbReference type="EMBL" id="QPB08311.1"/>
    </source>
</evidence>